<evidence type="ECO:0000313" key="3">
    <source>
        <dbReference type="Proteomes" id="UP000176204"/>
    </source>
</evidence>
<evidence type="ECO:0000313" key="2">
    <source>
        <dbReference type="EMBL" id="SEI01437.1"/>
    </source>
</evidence>
<organism evidence="2 3">
    <name type="scientific">Akkermansia glycaniphila</name>
    <dbReference type="NCBI Taxonomy" id="1679444"/>
    <lineage>
        <taxon>Bacteria</taxon>
        <taxon>Pseudomonadati</taxon>
        <taxon>Verrucomicrobiota</taxon>
        <taxon>Verrucomicrobiia</taxon>
        <taxon>Verrucomicrobiales</taxon>
        <taxon>Akkermansiaceae</taxon>
        <taxon>Akkermansia</taxon>
    </lineage>
</organism>
<sequence length="528" mass="58868">MQKKQGEGTLQQDLDEWLREQSVWFQLRHGMTGTLCAYRRIQRLSIVCVKLGIVMVILLFAVIVANDLYLKSPGYSDSVNARLAVALNLPEETRAFRALDVNRKVLSIDHIHIEGDKSSFFESLNVVGVAGRRPLLAGALRPWFPTDIQISRMKMRLRTSYASELDARKACASIMGDAWLQHMKIQKLSLSWGQEGNAGRIEGAACECTRDGDQWIVRLKGGLVFYGPLQACRLVQATATISEEHGLVLDHLTIRTSDKNPAEIRISGRVSGAVNPVFDGKVSVHGLNLSDYCSPSLAWMFACSLQGQGTIQGPLTTPYGMSLALDCRPEDGKSAELHPVLPVLQLLSMYEPKFRQLSSPHMSLRLSYHGEAGVWKADRLTFETDDSPNLILEATDISCRRMTDGEWFDLPFSPRHMLDAEAHKQTEAPKTAFAIAMSGDKAADATADNVLDVTRETRIIEGIVKISFPRSVLPEHLSGDVEGVLVLDEQEDRYLLNVSLNRIAREISRDEADKIQTLLFRQPKQEKE</sequence>
<accession>A0A1C7PCL0</accession>
<dbReference type="Proteomes" id="UP000176204">
    <property type="component" value="Chromosome I"/>
</dbReference>
<keyword evidence="3" id="KW-1185">Reference proteome</keyword>
<dbReference type="EMBL" id="LT629973">
    <property type="protein sequence ID" value="SEI01437.1"/>
    <property type="molecule type" value="Genomic_DNA"/>
</dbReference>
<name>A0A1C7PCL0_9BACT</name>
<feature type="transmembrane region" description="Helical" evidence="1">
    <location>
        <begin position="44"/>
        <end position="65"/>
    </location>
</feature>
<evidence type="ECO:0000256" key="1">
    <source>
        <dbReference type="SAM" id="Phobius"/>
    </source>
</evidence>
<keyword evidence="1" id="KW-0472">Membrane</keyword>
<proteinExistence type="predicted"/>
<dbReference type="STRING" id="1679444.PYTT_2573"/>
<keyword evidence="1" id="KW-1133">Transmembrane helix</keyword>
<keyword evidence="1" id="KW-0812">Transmembrane</keyword>
<dbReference type="KEGG" id="agl:PYTT_2573"/>
<dbReference type="AlphaFoldDB" id="A0A1C7PCL0"/>
<gene>
    <name evidence="2" type="ORF">PYTT_2573</name>
</gene>
<dbReference type="RefSeq" id="WP_067774930.1">
    <property type="nucleotide sequence ID" value="NZ_LIGX01000020.1"/>
</dbReference>
<protein>
    <submittedName>
        <fullName evidence="2">Uncharacterized protein</fullName>
    </submittedName>
</protein>
<reference evidence="3" key="1">
    <citation type="submission" date="2016-09" db="EMBL/GenBank/DDBJ databases">
        <authorList>
            <person name="Koehorst J."/>
        </authorList>
    </citation>
    <scope>NUCLEOTIDE SEQUENCE [LARGE SCALE GENOMIC DNA]</scope>
</reference>